<dbReference type="GO" id="GO:0009055">
    <property type="term" value="F:electron transfer activity"/>
    <property type="evidence" value="ECO:0007669"/>
    <property type="project" value="UniProtKB-UniRule"/>
</dbReference>
<dbReference type="RefSeq" id="WP_006977687.1">
    <property type="nucleotide sequence ID" value="NZ_ABVL01000001.1"/>
</dbReference>
<comment type="subunit">
    <text evidence="6">Homodimer.</text>
</comment>
<dbReference type="FunCoup" id="B4CUJ7">
    <property type="interactions" value="56"/>
</dbReference>
<dbReference type="EMBL" id="ABVL01000001">
    <property type="protein sequence ID" value="EDY22235.1"/>
    <property type="molecule type" value="Genomic_DNA"/>
</dbReference>
<dbReference type="Gene3D" id="3.40.50.360">
    <property type="match status" value="1"/>
</dbReference>
<evidence type="ECO:0000256" key="3">
    <source>
        <dbReference type="ARBA" id="ARBA00023002"/>
    </source>
</evidence>
<comment type="cofactor">
    <cofactor evidence="6">
        <name>FMN</name>
        <dbReference type="ChEBI" id="CHEBI:58210"/>
    </cofactor>
    <text evidence="6">Binds 1 FMN per subunit.</text>
</comment>
<dbReference type="GO" id="GO:0016652">
    <property type="term" value="F:oxidoreductase activity, acting on NAD(P)H as acceptor"/>
    <property type="evidence" value="ECO:0007669"/>
    <property type="project" value="UniProtKB-UniRule"/>
</dbReference>
<evidence type="ECO:0000259" key="7">
    <source>
        <dbReference type="Pfam" id="PF02525"/>
    </source>
</evidence>
<keyword evidence="9" id="KW-1185">Reference proteome</keyword>
<comment type="similarity">
    <text evidence="6">Belongs to the azoreductase type 1 family.</text>
</comment>
<dbReference type="GO" id="GO:0016655">
    <property type="term" value="F:oxidoreductase activity, acting on NAD(P)H, quinone or similar compound as acceptor"/>
    <property type="evidence" value="ECO:0007669"/>
    <property type="project" value="InterPro"/>
</dbReference>
<dbReference type="InterPro" id="IPR023048">
    <property type="entry name" value="NADH:quinone_OxRdtase_FMN_depd"/>
</dbReference>
<comment type="catalytic activity">
    <reaction evidence="5">
        <text>N,N-dimethyl-1,4-phenylenediamine + anthranilate + 2 NAD(+) = 2-(4-dimethylaminophenyl)diazenylbenzoate + 2 NADH + 2 H(+)</text>
        <dbReference type="Rhea" id="RHEA:55872"/>
        <dbReference type="ChEBI" id="CHEBI:15378"/>
        <dbReference type="ChEBI" id="CHEBI:15783"/>
        <dbReference type="ChEBI" id="CHEBI:16567"/>
        <dbReference type="ChEBI" id="CHEBI:57540"/>
        <dbReference type="ChEBI" id="CHEBI:57945"/>
        <dbReference type="ChEBI" id="CHEBI:71579"/>
        <dbReference type="EC" id="1.7.1.17"/>
    </reaction>
    <physiologicalReaction direction="right-to-left" evidence="5">
        <dbReference type="Rhea" id="RHEA:55874"/>
    </physiologicalReaction>
</comment>
<keyword evidence="3 6" id="KW-0560">Oxidoreductase</keyword>
<keyword evidence="4 6" id="KW-0520">NAD</keyword>
<dbReference type="InterPro" id="IPR003680">
    <property type="entry name" value="Flavodoxin_fold"/>
</dbReference>
<dbReference type="eggNOG" id="COG1182">
    <property type="taxonomic scope" value="Bacteria"/>
</dbReference>
<dbReference type="STRING" id="497964.CfE428DRAFT_0360"/>
<dbReference type="AlphaFoldDB" id="B4CUJ7"/>
<dbReference type="PANTHER" id="PTHR43741">
    <property type="entry name" value="FMN-DEPENDENT NADH-AZOREDUCTASE 1"/>
    <property type="match status" value="1"/>
</dbReference>
<keyword evidence="2 6" id="KW-0288">FMN</keyword>
<evidence type="ECO:0000313" key="9">
    <source>
        <dbReference type="Proteomes" id="UP000005824"/>
    </source>
</evidence>
<comment type="caution">
    <text evidence="8">The sequence shown here is derived from an EMBL/GenBank/DDBJ whole genome shotgun (WGS) entry which is preliminary data.</text>
</comment>
<comment type="function">
    <text evidence="6">Also exhibits azoreductase activity. Catalyzes the reductive cleavage of the azo bond in aromatic azo compounds to the corresponding amines.</text>
</comment>
<dbReference type="GO" id="GO:0010181">
    <property type="term" value="F:FMN binding"/>
    <property type="evidence" value="ECO:0007669"/>
    <property type="project" value="UniProtKB-UniRule"/>
</dbReference>
<dbReference type="EC" id="1.7.1.17" evidence="6"/>
<gene>
    <name evidence="6" type="primary">azoR</name>
    <name evidence="8" type="ORF">CfE428DRAFT_0360</name>
</gene>
<sequence length="218" mass="23890">MTSRPTLLHIDSSPRRAMSISRQLTAEYVTQWKRANPEGAIRRRDLSGSDLPLLTGEWINASFTPEVSRTAEQRELLRISDTLVAELQAADEYVIGVPMHNFTIAASLRLWIDQIVRVGETFAYVDGLPTGLLKNKRATFVISTGGVYQPGTSLAACDFVEPYLRAIFGFMGVADLHAFTASGAAAVTSGRMDAATFLRPHFESIRQHFVPMATASAS</sequence>
<organism evidence="8 9">
    <name type="scientific">Chthoniobacter flavus Ellin428</name>
    <dbReference type="NCBI Taxonomy" id="497964"/>
    <lineage>
        <taxon>Bacteria</taxon>
        <taxon>Pseudomonadati</taxon>
        <taxon>Verrucomicrobiota</taxon>
        <taxon>Spartobacteria</taxon>
        <taxon>Chthoniobacterales</taxon>
        <taxon>Chthoniobacteraceae</taxon>
        <taxon>Chthoniobacter</taxon>
    </lineage>
</organism>
<comment type="catalytic activity">
    <reaction evidence="6">
        <text>2 a quinone + NADH + H(+) = 2 a 1,4-benzosemiquinone + NAD(+)</text>
        <dbReference type="Rhea" id="RHEA:65952"/>
        <dbReference type="ChEBI" id="CHEBI:15378"/>
        <dbReference type="ChEBI" id="CHEBI:57540"/>
        <dbReference type="ChEBI" id="CHEBI:57945"/>
        <dbReference type="ChEBI" id="CHEBI:132124"/>
        <dbReference type="ChEBI" id="CHEBI:134225"/>
    </reaction>
</comment>
<name>B4CUJ7_9BACT</name>
<feature type="domain" description="Flavodoxin-like fold" evidence="7">
    <location>
        <begin position="6"/>
        <end position="187"/>
    </location>
</feature>
<dbReference type="HAMAP" id="MF_01216">
    <property type="entry name" value="Azoreductase_type1"/>
    <property type="match status" value="1"/>
</dbReference>
<dbReference type="Proteomes" id="UP000005824">
    <property type="component" value="Unassembled WGS sequence"/>
</dbReference>
<accession>B4CUJ7</accession>
<protein>
    <recommendedName>
        <fullName evidence="6">FMN dependent NADH:quinone oxidoreductase</fullName>
        <ecNumber evidence="6">1.6.5.-</ecNumber>
    </recommendedName>
    <alternativeName>
        <fullName evidence="6">Azo-dye reductase</fullName>
    </alternativeName>
    <alternativeName>
        <fullName evidence="6">FMN-dependent NADH-azo compound oxidoreductase</fullName>
    </alternativeName>
    <alternativeName>
        <fullName evidence="6">FMN-dependent NADH-azoreductase</fullName>
        <ecNumber evidence="6">1.7.1.17</ecNumber>
    </alternativeName>
</protein>
<feature type="binding site" evidence="6">
    <location>
        <position position="13"/>
    </location>
    <ligand>
        <name>FMN</name>
        <dbReference type="ChEBI" id="CHEBI:58210"/>
    </ligand>
</feature>
<proteinExistence type="inferred from homology"/>
<dbReference type="InterPro" id="IPR029039">
    <property type="entry name" value="Flavoprotein-like_sf"/>
</dbReference>
<feature type="binding site" evidence="6">
    <location>
        <begin position="19"/>
        <end position="21"/>
    </location>
    <ligand>
        <name>FMN</name>
        <dbReference type="ChEBI" id="CHEBI:58210"/>
    </ligand>
</feature>
<dbReference type="SUPFAM" id="SSF52218">
    <property type="entry name" value="Flavoproteins"/>
    <property type="match status" value="1"/>
</dbReference>
<comment type="caution">
    <text evidence="6">Lacks conserved residue(s) required for the propagation of feature annotation.</text>
</comment>
<evidence type="ECO:0000256" key="2">
    <source>
        <dbReference type="ARBA" id="ARBA00022643"/>
    </source>
</evidence>
<evidence type="ECO:0000256" key="5">
    <source>
        <dbReference type="ARBA" id="ARBA00048542"/>
    </source>
</evidence>
<dbReference type="InterPro" id="IPR050104">
    <property type="entry name" value="FMN-dep_NADH:Q_OxRdtase_AzoR1"/>
</dbReference>
<dbReference type="PANTHER" id="PTHR43741:SF4">
    <property type="entry name" value="FMN-DEPENDENT NADH:QUINONE OXIDOREDUCTASE"/>
    <property type="match status" value="1"/>
</dbReference>
<evidence type="ECO:0000256" key="4">
    <source>
        <dbReference type="ARBA" id="ARBA00023027"/>
    </source>
</evidence>
<comment type="function">
    <text evidence="6">Quinone reductase that provides resistance to thiol-specific stress caused by electrophilic quinones.</text>
</comment>
<dbReference type="InParanoid" id="B4CUJ7"/>
<feature type="binding site" evidence="6">
    <location>
        <begin position="143"/>
        <end position="146"/>
    </location>
    <ligand>
        <name>FMN</name>
        <dbReference type="ChEBI" id="CHEBI:58210"/>
    </ligand>
</feature>
<dbReference type="Pfam" id="PF02525">
    <property type="entry name" value="Flavodoxin_2"/>
    <property type="match status" value="1"/>
</dbReference>
<evidence type="ECO:0000313" key="8">
    <source>
        <dbReference type="EMBL" id="EDY22235.1"/>
    </source>
</evidence>
<evidence type="ECO:0000256" key="1">
    <source>
        <dbReference type="ARBA" id="ARBA00022630"/>
    </source>
</evidence>
<keyword evidence="1 6" id="KW-0285">Flavoprotein</keyword>
<dbReference type="EC" id="1.6.5.-" evidence="6"/>
<reference evidence="8 9" key="1">
    <citation type="journal article" date="2011" name="J. Bacteriol.">
        <title>Genome sequence of Chthoniobacter flavus Ellin428, an aerobic heterotrophic soil bacterium.</title>
        <authorList>
            <person name="Kant R."/>
            <person name="van Passel M.W."/>
            <person name="Palva A."/>
            <person name="Lucas S."/>
            <person name="Lapidus A."/>
            <person name="Glavina Del Rio T."/>
            <person name="Dalin E."/>
            <person name="Tice H."/>
            <person name="Bruce D."/>
            <person name="Goodwin L."/>
            <person name="Pitluck S."/>
            <person name="Larimer F.W."/>
            <person name="Land M.L."/>
            <person name="Hauser L."/>
            <person name="Sangwan P."/>
            <person name="de Vos W.M."/>
            <person name="Janssen P.H."/>
            <person name="Smidt H."/>
        </authorList>
    </citation>
    <scope>NUCLEOTIDE SEQUENCE [LARGE SCALE GENOMIC DNA]</scope>
    <source>
        <strain evidence="8 9">Ellin428</strain>
    </source>
</reference>
<evidence type="ECO:0000256" key="6">
    <source>
        <dbReference type="HAMAP-Rule" id="MF_01216"/>
    </source>
</evidence>